<evidence type="ECO:0000313" key="3">
    <source>
        <dbReference type="EMBL" id="MCK7592312.1"/>
    </source>
</evidence>
<protein>
    <submittedName>
        <fullName evidence="3">Isochorismatase family protein</fullName>
    </submittedName>
</protein>
<reference evidence="3" key="1">
    <citation type="submission" date="2022-04" db="EMBL/GenBank/DDBJ databases">
        <title>Lysobacter sp. CAU 1642 isolated from sea sand.</title>
        <authorList>
            <person name="Kim W."/>
        </authorList>
    </citation>
    <scope>NUCLEOTIDE SEQUENCE</scope>
    <source>
        <strain evidence="3">CAU 1642</strain>
    </source>
</reference>
<dbReference type="EMBL" id="JALNMH010000001">
    <property type="protein sequence ID" value="MCK7592312.1"/>
    <property type="molecule type" value="Genomic_DNA"/>
</dbReference>
<name>A0ABT0GCP9_9GAMM</name>
<feature type="domain" description="Isochorismatase-like" evidence="2">
    <location>
        <begin position="10"/>
        <end position="147"/>
    </location>
</feature>
<dbReference type="SUPFAM" id="SSF52499">
    <property type="entry name" value="Isochorismatase-like hydrolases"/>
    <property type="match status" value="1"/>
</dbReference>
<sequence length="194" mass="21285">MSSENRPQRALLVIDAQASFAARPVWHEVDHAVYLAAQNRLIRGFLDAGQPVVRCFHVEEEGLFSRASGLIRPLDGLVDYAPALAFDKHAHSALAGTPLQGWLTRHGINALTISGIRSEQCCETTTRDASDRGFQVDYVTEATLTFPFAHRGGRVYSVEEIRERCELVLEERFARIVDVDEALAALPGALASAA</sequence>
<dbReference type="InterPro" id="IPR050272">
    <property type="entry name" value="Isochorismatase-like_hydrls"/>
</dbReference>
<dbReference type="Pfam" id="PF00857">
    <property type="entry name" value="Isochorismatase"/>
    <property type="match status" value="1"/>
</dbReference>
<comment type="caution">
    <text evidence="3">The sequence shown here is derived from an EMBL/GenBank/DDBJ whole genome shotgun (WGS) entry which is preliminary data.</text>
</comment>
<evidence type="ECO:0000259" key="2">
    <source>
        <dbReference type="Pfam" id="PF00857"/>
    </source>
</evidence>
<dbReference type="Gene3D" id="3.40.50.850">
    <property type="entry name" value="Isochorismatase-like"/>
    <property type="match status" value="1"/>
</dbReference>
<dbReference type="Proteomes" id="UP001431449">
    <property type="component" value="Unassembled WGS sequence"/>
</dbReference>
<gene>
    <name evidence="3" type="ORF">M0G41_01360</name>
</gene>
<evidence type="ECO:0000256" key="1">
    <source>
        <dbReference type="ARBA" id="ARBA00022801"/>
    </source>
</evidence>
<evidence type="ECO:0000313" key="4">
    <source>
        <dbReference type="Proteomes" id="UP001431449"/>
    </source>
</evidence>
<dbReference type="PANTHER" id="PTHR43540:SF6">
    <property type="entry name" value="ISOCHORISMATASE-LIKE DOMAIN-CONTAINING PROTEIN"/>
    <property type="match status" value="1"/>
</dbReference>
<dbReference type="InterPro" id="IPR036380">
    <property type="entry name" value="Isochorismatase-like_sf"/>
</dbReference>
<accession>A0ABT0GCP9</accession>
<dbReference type="RefSeq" id="WP_248204386.1">
    <property type="nucleotide sequence ID" value="NZ_JALNMH010000001.1"/>
</dbReference>
<dbReference type="PANTHER" id="PTHR43540">
    <property type="entry name" value="PEROXYUREIDOACRYLATE/UREIDOACRYLATE AMIDOHYDROLASE-RELATED"/>
    <property type="match status" value="1"/>
</dbReference>
<proteinExistence type="predicted"/>
<dbReference type="InterPro" id="IPR000868">
    <property type="entry name" value="Isochorismatase-like_dom"/>
</dbReference>
<organism evidence="3 4">
    <name type="scientific">Pseudomarimonas salicorniae</name>
    <dbReference type="NCBI Taxonomy" id="2933270"/>
    <lineage>
        <taxon>Bacteria</taxon>
        <taxon>Pseudomonadati</taxon>
        <taxon>Pseudomonadota</taxon>
        <taxon>Gammaproteobacteria</taxon>
        <taxon>Lysobacterales</taxon>
        <taxon>Lysobacteraceae</taxon>
        <taxon>Pseudomarimonas</taxon>
    </lineage>
</organism>
<keyword evidence="1" id="KW-0378">Hydrolase</keyword>
<keyword evidence="4" id="KW-1185">Reference proteome</keyword>